<dbReference type="AlphaFoldDB" id="A0A553P3Q8"/>
<dbReference type="SMART" id="SM00409">
    <property type="entry name" value="IG"/>
    <property type="match status" value="2"/>
</dbReference>
<dbReference type="PANTHER" id="PTHR23279">
    <property type="entry name" value="DEFECTIVE PROBOSCIS EXTENSION RESPONSE DPR -RELATED"/>
    <property type="match status" value="1"/>
</dbReference>
<dbReference type="InterPro" id="IPR003599">
    <property type="entry name" value="Ig_sub"/>
</dbReference>
<protein>
    <recommendedName>
        <fullName evidence="1">Ig-like domain-containing protein</fullName>
    </recommendedName>
</protein>
<evidence type="ECO:0000259" key="1">
    <source>
        <dbReference type="PROSITE" id="PS50835"/>
    </source>
</evidence>
<feature type="domain" description="Ig-like" evidence="1">
    <location>
        <begin position="132"/>
        <end position="217"/>
    </location>
</feature>
<dbReference type="InterPro" id="IPR003598">
    <property type="entry name" value="Ig_sub2"/>
</dbReference>
<dbReference type="EMBL" id="VCGU01000008">
    <property type="protein sequence ID" value="TRY72326.1"/>
    <property type="molecule type" value="Genomic_DNA"/>
</dbReference>
<reference evidence="2 3" key="1">
    <citation type="journal article" date="2018" name="Nat. Ecol. Evol.">
        <title>Genomic signatures of mitonuclear coevolution across populations of Tigriopus californicus.</title>
        <authorList>
            <person name="Barreto F.S."/>
            <person name="Watson E.T."/>
            <person name="Lima T.G."/>
            <person name="Willett C.S."/>
            <person name="Edmands S."/>
            <person name="Li W."/>
            <person name="Burton R.S."/>
        </authorList>
    </citation>
    <scope>NUCLEOTIDE SEQUENCE [LARGE SCALE GENOMIC DNA]</scope>
    <source>
        <strain evidence="2 3">San Diego</strain>
    </source>
</reference>
<dbReference type="InterPro" id="IPR013098">
    <property type="entry name" value="Ig_I-set"/>
</dbReference>
<organism evidence="2 3">
    <name type="scientific">Tigriopus californicus</name>
    <name type="common">Marine copepod</name>
    <dbReference type="NCBI Taxonomy" id="6832"/>
    <lineage>
        <taxon>Eukaryota</taxon>
        <taxon>Metazoa</taxon>
        <taxon>Ecdysozoa</taxon>
        <taxon>Arthropoda</taxon>
        <taxon>Crustacea</taxon>
        <taxon>Multicrustacea</taxon>
        <taxon>Hexanauplia</taxon>
        <taxon>Copepoda</taxon>
        <taxon>Harpacticoida</taxon>
        <taxon>Harpacticidae</taxon>
        <taxon>Tigriopus</taxon>
    </lineage>
</organism>
<dbReference type="PANTHER" id="PTHR23279:SF21">
    <property type="entry name" value="DEFECTIVE PROBOSCIS EXTENSION RESPONSE 11, ISOFORM B-RELATED"/>
    <property type="match status" value="1"/>
</dbReference>
<dbReference type="Proteomes" id="UP000318571">
    <property type="component" value="Chromosome 7"/>
</dbReference>
<feature type="domain" description="Ig-like" evidence="1">
    <location>
        <begin position="30"/>
        <end position="128"/>
    </location>
</feature>
<dbReference type="SUPFAM" id="SSF48726">
    <property type="entry name" value="Immunoglobulin"/>
    <property type="match status" value="2"/>
</dbReference>
<accession>A0A553P3Q8</accession>
<dbReference type="STRING" id="6832.A0A553P3Q8"/>
<dbReference type="InterPro" id="IPR037448">
    <property type="entry name" value="Zig-8"/>
</dbReference>
<keyword evidence="3" id="KW-1185">Reference proteome</keyword>
<dbReference type="Pfam" id="PF07679">
    <property type="entry name" value="I-set"/>
    <property type="match status" value="1"/>
</dbReference>
<gene>
    <name evidence="2" type="ORF">TCAL_11457</name>
</gene>
<evidence type="ECO:0000313" key="3">
    <source>
        <dbReference type="Proteomes" id="UP000318571"/>
    </source>
</evidence>
<evidence type="ECO:0000313" key="2">
    <source>
        <dbReference type="EMBL" id="TRY72326.1"/>
    </source>
</evidence>
<dbReference type="InterPro" id="IPR013783">
    <property type="entry name" value="Ig-like_fold"/>
</dbReference>
<dbReference type="OMA" id="ESTEYKH"/>
<dbReference type="PROSITE" id="PS50835">
    <property type="entry name" value="IG_LIKE"/>
    <property type="match status" value="2"/>
</dbReference>
<dbReference type="GO" id="GO:0032589">
    <property type="term" value="C:neuron projection membrane"/>
    <property type="evidence" value="ECO:0007669"/>
    <property type="project" value="TreeGrafter"/>
</dbReference>
<dbReference type="Gene3D" id="2.60.40.10">
    <property type="entry name" value="Immunoglobulins"/>
    <property type="match status" value="2"/>
</dbReference>
<name>A0A553P3Q8_TIGCA</name>
<dbReference type="GO" id="GO:0050808">
    <property type="term" value="P:synapse organization"/>
    <property type="evidence" value="ECO:0007669"/>
    <property type="project" value="TreeGrafter"/>
</dbReference>
<sequence length="276" mass="30927">MVLTNAQVYFSGSSIQYLDNTPTDRPEPTPSFLYSEADLTIQEGHHAFFNCKIQHLRNKTVSWIRKSDGHILFIGDIKFVDDKRFDLLPSSGYGDWTLRIQFVAAEDDGNYECQISTSPKLSKIFHLSVVVPSVKIQGDKEIYIESGSSVALRCVISNWLIKPKVVFWYRDGVRLLDGFNGVTTNDEDMVIGGSATIVSHLSLAQADPRLHSGKYQCAPEGIKPTEIKLYVIKDQNIAAMQREVNTSPSQTRLSALILSVHSLVLLVWTVMSSTWD</sequence>
<dbReference type="InterPro" id="IPR036179">
    <property type="entry name" value="Ig-like_dom_sf"/>
</dbReference>
<dbReference type="InterPro" id="IPR007110">
    <property type="entry name" value="Ig-like_dom"/>
</dbReference>
<proteinExistence type="predicted"/>
<comment type="caution">
    <text evidence="2">The sequence shown here is derived from an EMBL/GenBank/DDBJ whole genome shotgun (WGS) entry which is preliminary data.</text>
</comment>
<dbReference type="SMART" id="SM00408">
    <property type="entry name" value="IGc2"/>
    <property type="match status" value="2"/>
</dbReference>